<dbReference type="STRING" id="649639.Bcell_0270"/>
<dbReference type="eggNOG" id="ENOG502ZPER">
    <property type="taxonomic scope" value="Bacteria"/>
</dbReference>
<dbReference type="EMBL" id="CP002394">
    <property type="protein sequence ID" value="ADU28557.1"/>
    <property type="molecule type" value="Genomic_DNA"/>
</dbReference>
<dbReference type="RefSeq" id="WP_013486898.1">
    <property type="nucleotide sequence ID" value="NC_014829.1"/>
</dbReference>
<proteinExistence type="predicted"/>
<reference evidence="2 3" key="1">
    <citation type="submission" date="2010-12" db="EMBL/GenBank/DDBJ databases">
        <title>Complete sequence of Bacillus cellulosilyticus DSM 2522.</title>
        <authorList>
            <consortium name="US DOE Joint Genome Institute"/>
            <person name="Lucas S."/>
            <person name="Copeland A."/>
            <person name="Lapidus A."/>
            <person name="Cheng J.-F."/>
            <person name="Bruce D."/>
            <person name="Goodwin L."/>
            <person name="Pitluck S."/>
            <person name="Chertkov O."/>
            <person name="Detter J.C."/>
            <person name="Han C."/>
            <person name="Tapia R."/>
            <person name="Land M."/>
            <person name="Hauser L."/>
            <person name="Jeffries C."/>
            <person name="Kyrpides N."/>
            <person name="Ivanova N."/>
            <person name="Mikhailova N."/>
            <person name="Brumm P."/>
            <person name="Mead D."/>
            <person name="Woyke T."/>
        </authorList>
    </citation>
    <scope>NUCLEOTIDE SEQUENCE [LARGE SCALE GENOMIC DNA]</scope>
    <source>
        <strain evidence="3">ATCC 21833 / DSM 2522 / FERM P-1141 / JCM 9156 / N-4</strain>
    </source>
</reference>
<feature type="region of interest" description="Disordered" evidence="1">
    <location>
        <begin position="1"/>
        <end position="47"/>
    </location>
</feature>
<evidence type="ECO:0000256" key="1">
    <source>
        <dbReference type="SAM" id="MobiDB-lite"/>
    </source>
</evidence>
<sequence>MSTTKKGKTFAADQKTLTNTPERREFTVASDISSENPFKSNAYYPGDSVNEHKELEKANLDIAEDELRQQNENNSLD</sequence>
<dbReference type="Proteomes" id="UP000001401">
    <property type="component" value="Chromosome"/>
</dbReference>
<gene>
    <name evidence="2" type="ordered locus">Bcell_0270</name>
</gene>
<evidence type="ECO:0000313" key="2">
    <source>
        <dbReference type="EMBL" id="ADU28557.1"/>
    </source>
</evidence>
<dbReference type="KEGG" id="bco:Bcell_0270"/>
<evidence type="ECO:0000313" key="3">
    <source>
        <dbReference type="Proteomes" id="UP000001401"/>
    </source>
</evidence>
<name>E6TU97_EVAC2</name>
<dbReference type="HOGENOM" id="CLU_2630680_0_0_9"/>
<dbReference type="AlphaFoldDB" id="E6TU97"/>
<dbReference type="OrthoDB" id="2970389at2"/>
<keyword evidence="3" id="KW-1185">Reference proteome</keyword>
<feature type="compositionally biased region" description="Polar residues" evidence="1">
    <location>
        <begin position="30"/>
        <end position="39"/>
    </location>
</feature>
<organism evidence="2 3">
    <name type="scientific">Evansella cellulosilytica (strain ATCC 21833 / DSM 2522 / FERM P-1141 / JCM 9156 / N-4)</name>
    <name type="common">Bacillus cellulosilyticus</name>
    <dbReference type="NCBI Taxonomy" id="649639"/>
    <lineage>
        <taxon>Bacteria</taxon>
        <taxon>Bacillati</taxon>
        <taxon>Bacillota</taxon>
        <taxon>Bacilli</taxon>
        <taxon>Bacillales</taxon>
        <taxon>Bacillaceae</taxon>
        <taxon>Evansella</taxon>
    </lineage>
</organism>
<protein>
    <submittedName>
        <fullName evidence="2">Uncharacterized protein</fullName>
    </submittedName>
</protein>
<accession>E6TU97</accession>